<reference evidence="1 2" key="1">
    <citation type="journal article" date="2018" name="Mol. Plant">
        <title>The genome of Artemisia annua provides insight into the evolution of Asteraceae family and artemisinin biosynthesis.</title>
        <authorList>
            <person name="Shen Q."/>
            <person name="Zhang L."/>
            <person name="Liao Z."/>
            <person name="Wang S."/>
            <person name="Yan T."/>
            <person name="Shi P."/>
            <person name="Liu M."/>
            <person name="Fu X."/>
            <person name="Pan Q."/>
            <person name="Wang Y."/>
            <person name="Lv Z."/>
            <person name="Lu X."/>
            <person name="Zhang F."/>
            <person name="Jiang W."/>
            <person name="Ma Y."/>
            <person name="Chen M."/>
            <person name="Hao X."/>
            <person name="Li L."/>
            <person name="Tang Y."/>
            <person name="Lv G."/>
            <person name="Zhou Y."/>
            <person name="Sun X."/>
            <person name="Brodelius P.E."/>
            <person name="Rose J.K.C."/>
            <person name="Tang K."/>
        </authorList>
    </citation>
    <scope>NUCLEOTIDE SEQUENCE [LARGE SCALE GENOMIC DNA]</scope>
    <source>
        <strain evidence="2">cv. Huhao1</strain>
        <tissue evidence="1">Leaf</tissue>
    </source>
</reference>
<comment type="caution">
    <text evidence="1">The sequence shown here is derived from an EMBL/GenBank/DDBJ whole genome shotgun (WGS) entry which is preliminary data.</text>
</comment>
<sequence>MPNLELVKALLDHNAPAVYFHPDEVQLPKISNFYGVFPRAYWHGIFPNCMIYIQGTTKLGIGVKHDVDKSDRFLDSSKKYQTVDADYLG</sequence>
<dbReference type="InterPro" id="IPR009291">
    <property type="entry name" value="Vps62"/>
</dbReference>
<dbReference type="Pfam" id="PF06101">
    <property type="entry name" value="Vps62"/>
    <property type="match status" value="2"/>
</dbReference>
<dbReference type="STRING" id="35608.A0A2U1M9A1"/>
<dbReference type="PANTHER" id="PTHR48166:SF4">
    <property type="entry name" value="OS03G0142900 PROTEIN"/>
    <property type="match status" value="1"/>
</dbReference>
<evidence type="ECO:0000313" key="2">
    <source>
        <dbReference type="Proteomes" id="UP000245207"/>
    </source>
</evidence>
<proteinExistence type="predicted"/>
<keyword evidence="2" id="KW-1185">Reference proteome</keyword>
<accession>A0A2U1M9A1</accession>
<protein>
    <submittedName>
        <fullName evidence="1">Uncharacterized protein</fullName>
    </submittedName>
</protein>
<evidence type="ECO:0000313" key="1">
    <source>
        <dbReference type="EMBL" id="PWA57802.1"/>
    </source>
</evidence>
<gene>
    <name evidence="1" type="ORF">CTI12_AA412420</name>
</gene>
<name>A0A2U1M9A1_ARTAN</name>
<dbReference type="EMBL" id="PKPP01006058">
    <property type="protein sequence ID" value="PWA57802.1"/>
    <property type="molecule type" value="Genomic_DNA"/>
</dbReference>
<dbReference type="OrthoDB" id="188042at2759"/>
<dbReference type="PANTHER" id="PTHR48166">
    <property type="entry name" value="EXPRESSED PROTEIN"/>
    <property type="match status" value="1"/>
</dbReference>
<dbReference type="AlphaFoldDB" id="A0A2U1M9A1"/>
<dbReference type="Proteomes" id="UP000245207">
    <property type="component" value="Unassembled WGS sequence"/>
</dbReference>
<organism evidence="1 2">
    <name type="scientific">Artemisia annua</name>
    <name type="common">Sweet wormwood</name>
    <dbReference type="NCBI Taxonomy" id="35608"/>
    <lineage>
        <taxon>Eukaryota</taxon>
        <taxon>Viridiplantae</taxon>
        <taxon>Streptophyta</taxon>
        <taxon>Embryophyta</taxon>
        <taxon>Tracheophyta</taxon>
        <taxon>Spermatophyta</taxon>
        <taxon>Magnoliopsida</taxon>
        <taxon>eudicotyledons</taxon>
        <taxon>Gunneridae</taxon>
        <taxon>Pentapetalae</taxon>
        <taxon>asterids</taxon>
        <taxon>campanulids</taxon>
        <taxon>Asterales</taxon>
        <taxon>Asteraceae</taxon>
        <taxon>Asteroideae</taxon>
        <taxon>Anthemideae</taxon>
        <taxon>Artemisiinae</taxon>
        <taxon>Artemisia</taxon>
    </lineage>
</organism>